<protein>
    <recommendedName>
        <fullName evidence="2">PiggyBac transposable element-derived protein domain-containing protein</fullName>
    </recommendedName>
</protein>
<feature type="compositionally biased region" description="Basic residues" evidence="1">
    <location>
        <begin position="1"/>
        <end position="10"/>
    </location>
</feature>
<proteinExistence type="predicted"/>
<dbReference type="EMBL" id="NCKW01016838">
    <property type="protein sequence ID" value="POM60688.1"/>
    <property type="molecule type" value="Genomic_DNA"/>
</dbReference>
<comment type="caution">
    <text evidence="3">The sequence shown here is derived from an EMBL/GenBank/DDBJ whole genome shotgun (WGS) entry which is preliminary data.</text>
</comment>
<evidence type="ECO:0000313" key="4">
    <source>
        <dbReference type="Proteomes" id="UP000237271"/>
    </source>
</evidence>
<evidence type="ECO:0000313" key="3">
    <source>
        <dbReference type="EMBL" id="POM60688.1"/>
    </source>
</evidence>
<dbReference type="PANTHER" id="PTHR46599">
    <property type="entry name" value="PIGGYBAC TRANSPOSABLE ELEMENT-DERIVED PROTEIN 4"/>
    <property type="match status" value="1"/>
</dbReference>
<dbReference type="PANTHER" id="PTHR46599:SF3">
    <property type="entry name" value="PIGGYBAC TRANSPOSABLE ELEMENT-DERIVED PROTEIN 4"/>
    <property type="match status" value="1"/>
</dbReference>
<gene>
    <name evidence="3" type="ORF">PHPALM_30418</name>
</gene>
<evidence type="ECO:0000259" key="2">
    <source>
        <dbReference type="Pfam" id="PF13843"/>
    </source>
</evidence>
<dbReference type="Pfam" id="PF13843">
    <property type="entry name" value="DDE_Tnp_1_7"/>
    <property type="match status" value="1"/>
</dbReference>
<feature type="domain" description="PiggyBac transposable element-derived protein" evidence="2">
    <location>
        <begin position="39"/>
        <end position="148"/>
    </location>
</feature>
<feature type="compositionally biased region" description="Basic and acidic residues" evidence="1">
    <location>
        <begin position="14"/>
        <end position="28"/>
    </location>
</feature>
<accession>A0A2P4X565</accession>
<sequence>MIPSRSRHNVTRQYMKDKPHKWDQHESELGGGSPSKYSADPNSGPAAVVRNLHEVLPPPEPGVFHTVVTDRYYTSVQLALQLLHRNVYSIGTIQANKAGFPKEVTAEYATRPRDIPRGYTKMAIMKNVPQMTSLLWWDRVPVQFLATGASRTMQTCGK</sequence>
<evidence type="ECO:0000256" key="1">
    <source>
        <dbReference type="SAM" id="MobiDB-lite"/>
    </source>
</evidence>
<dbReference type="InterPro" id="IPR029526">
    <property type="entry name" value="PGBD"/>
</dbReference>
<reference evidence="3 4" key="1">
    <citation type="journal article" date="2017" name="Genome Biol. Evol.">
        <title>Phytophthora megakarya and P. palmivora, closely related causal agents of cacao black pod rot, underwent increases in genome sizes and gene numbers by different mechanisms.</title>
        <authorList>
            <person name="Ali S.S."/>
            <person name="Shao J."/>
            <person name="Lary D.J."/>
            <person name="Kronmiller B."/>
            <person name="Shen D."/>
            <person name="Strem M.D."/>
            <person name="Amoako-Attah I."/>
            <person name="Akrofi A.Y."/>
            <person name="Begoude B.A."/>
            <person name="Ten Hoopen G.M."/>
            <person name="Coulibaly K."/>
            <person name="Kebe B.I."/>
            <person name="Melnick R.L."/>
            <person name="Guiltinan M.J."/>
            <person name="Tyler B.M."/>
            <person name="Meinhardt L.W."/>
            <person name="Bailey B.A."/>
        </authorList>
    </citation>
    <scope>NUCLEOTIDE SEQUENCE [LARGE SCALE GENOMIC DNA]</scope>
    <source>
        <strain evidence="4">sbr112.9</strain>
    </source>
</reference>
<name>A0A2P4X565_9STRA</name>
<feature type="region of interest" description="Disordered" evidence="1">
    <location>
        <begin position="1"/>
        <end position="44"/>
    </location>
</feature>
<dbReference type="OrthoDB" id="120672at2759"/>
<dbReference type="AlphaFoldDB" id="A0A2P4X565"/>
<keyword evidence="4" id="KW-1185">Reference proteome</keyword>
<organism evidence="3 4">
    <name type="scientific">Phytophthora palmivora</name>
    <dbReference type="NCBI Taxonomy" id="4796"/>
    <lineage>
        <taxon>Eukaryota</taxon>
        <taxon>Sar</taxon>
        <taxon>Stramenopiles</taxon>
        <taxon>Oomycota</taxon>
        <taxon>Peronosporomycetes</taxon>
        <taxon>Peronosporales</taxon>
        <taxon>Peronosporaceae</taxon>
        <taxon>Phytophthora</taxon>
    </lineage>
</organism>
<dbReference type="Proteomes" id="UP000237271">
    <property type="component" value="Unassembled WGS sequence"/>
</dbReference>